<name>A0A6S7JWS8_PARCT</name>
<evidence type="ECO:0000313" key="1">
    <source>
        <dbReference type="EMBL" id="CAB4034564.1"/>
    </source>
</evidence>
<evidence type="ECO:0000313" key="2">
    <source>
        <dbReference type="Proteomes" id="UP001152795"/>
    </source>
</evidence>
<comment type="caution">
    <text evidence="1">The sequence shown here is derived from an EMBL/GenBank/DDBJ whole genome shotgun (WGS) entry which is preliminary data.</text>
</comment>
<dbReference type="Proteomes" id="UP001152795">
    <property type="component" value="Unassembled WGS sequence"/>
</dbReference>
<dbReference type="EMBL" id="CACRXK020020225">
    <property type="protein sequence ID" value="CAB4034564.1"/>
    <property type="molecule type" value="Genomic_DNA"/>
</dbReference>
<reference evidence="1" key="1">
    <citation type="submission" date="2020-04" db="EMBL/GenBank/DDBJ databases">
        <authorList>
            <person name="Alioto T."/>
            <person name="Alioto T."/>
            <person name="Gomez Garrido J."/>
        </authorList>
    </citation>
    <scope>NUCLEOTIDE SEQUENCE</scope>
    <source>
        <strain evidence="1">A484AB</strain>
    </source>
</reference>
<protein>
    <submittedName>
        <fullName evidence="1">Uncharacterized protein</fullName>
    </submittedName>
</protein>
<keyword evidence="2" id="KW-1185">Reference proteome</keyword>
<gene>
    <name evidence="1" type="ORF">PACLA_8A005374</name>
</gene>
<proteinExistence type="predicted"/>
<dbReference type="AlphaFoldDB" id="A0A6S7JWS8"/>
<organism evidence="1 2">
    <name type="scientific">Paramuricea clavata</name>
    <name type="common">Red gorgonian</name>
    <name type="synonym">Violescent sea-whip</name>
    <dbReference type="NCBI Taxonomy" id="317549"/>
    <lineage>
        <taxon>Eukaryota</taxon>
        <taxon>Metazoa</taxon>
        <taxon>Cnidaria</taxon>
        <taxon>Anthozoa</taxon>
        <taxon>Octocorallia</taxon>
        <taxon>Malacalcyonacea</taxon>
        <taxon>Plexauridae</taxon>
        <taxon>Paramuricea</taxon>
    </lineage>
</organism>
<accession>A0A6S7JWS8</accession>
<sequence length="140" mass="16577">MYLDMLKQSGSILLHIAEFKESMNIFIFMVVESYRYYLGLPEKDSDEFGMMTPQFQEHMRSFFWTTNMEIDFNIWIESFNTGPRRSQGSLITRWLDEAYAKVFDPLRSTCRGLICLLDAMEKLALAILEDKMSSERNRRT</sequence>